<feature type="region of interest" description="Disordered" evidence="1">
    <location>
        <begin position="277"/>
        <end position="331"/>
    </location>
</feature>
<feature type="compositionally biased region" description="Low complexity" evidence="1">
    <location>
        <begin position="299"/>
        <end position="315"/>
    </location>
</feature>
<evidence type="ECO:0000313" key="4">
    <source>
        <dbReference type="Proteomes" id="UP001375743"/>
    </source>
</evidence>
<keyword evidence="3" id="KW-0966">Cell projection</keyword>
<comment type="caution">
    <text evidence="3">The sequence shown here is derived from an EMBL/GenBank/DDBJ whole genome shotgun (WGS) entry which is preliminary data.</text>
</comment>
<feature type="compositionally biased region" description="Basic and acidic residues" evidence="1">
    <location>
        <begin position="119"/>
        <end position="133"/>
    </location>
</feature>
<feature type="region of interest" description="Disordered" evidence="1">
    <location>
        <begin position="53"/>
        <end position="181"/>
    </location>
</feature>
<organism evidence="3 4">
    <name type="scientific">Benzoatithermus flavus</name>
    <dbReference type="NCBI Taxonomy" id="3108223"/>
    <lineage>
        <taxon>Bacteria</taxon>
        <taxon>Pseudomonadati</taxon>
        <taxon>Pseudomonadota</taxon>
        <taxon>Alphaproteobacteria</taxon>
        <taxon>Geminicoccales</taxon>
        <taxon>Geminicoccaceae</taxon>
        <taxon>Benzoatithermus</taxon>
    </lineage>
</organism>
<dbReference type="PANTHER" id="PTHR37533">
    <property type="entry name" value="FLAGELLAR HOOK-LENGTH CONTROL PROTEIN"/>
    <property type="match status" value="1"/>
</dbReference>
<keyword evidence="3" id="KW-0969">Cilium</keyword>
<reference evidence="3 4" key="1">
    <citation type="submission" date="2024-01" db="EMBL/GenBank/DDBJ databases">
        <title>Multi-omics insights into the function and evolution of sodium benzoate biodegradation pathways in Benzoatithermus flavus gen. nov., sp. nov. from hot spring.</title>
        <authorList>
            <person name="Hu C.-J."/>
            <person name="Li W.-J."/>
        </authorList>
    </citation>
    <scope>NUCLEOTIDE SEQUENCE [LARGE SCALE GENOMIC DNA]</scope>
    <source>
        <strain evidence="3 4">SYSU G07066</strain>
    </source>
</reference>
<dbReference type="EMBL" id="JBBLZC010000020">
    <property type="protein sequence ID" value="MEK0084970.1"/>
    <property type="molecule type" value="Genomic_DNA"/>
</dbReference>
<dbReference type="RefSeq" id="WP_418160818.1">
    <property type="nucleotide sequence ID" value="NZ_JBBLZC010000020.1"/>
</dbReference>
<dbReference type="PANTHER" id="PTHR37533:SF2">
    <property type="entry name" value="FLAGELLAR HOOK-LENGTH CONTROL PROTEIN"/>
    <property type="match status" value="1"/>
</dbReference>
<feature type="region of interest" description="Disordered" evidence="1">
    <location>
        <begin position="1"/>
        <end position="30"/>
    </location>
</feature>
<evidence type="ECO:0000256" key="1">
    <source>
        <dbReference type="SAM" id="MobiDB-lite"/>
    </source>
</evidence>
<feature type="compositionally biased region" description="Low complexity" evidence="1">
    <location>
        <begin position="8"/>
        <end position="27"/>
    </location>
</feature>
<evidence type="ECO:0000313" key="3">
    <source>
        <dbReference type="EMBL" id="MEK0084970.1"/>
    </source>
</evidence>
<feature type="compositionally biased region" description="Polar residues" evidence="1">
    <location>
        <begin position="134"/>
        <end position="143"/>
    </location>
</feature>
<keyword evidence="4" id="KW-1185">Reference proteome</keyword>
<accession>A0ABU8XUU3</accession>
<sequence>MPSGDVLASDPATAPATGPTAADPTSDVAAGTPVLELPSFVLPADLLIELVPPAAPEADGSDTRIAPAEPAIEPTPAVEPPAATPAAPVPARAAPAADAPSHPAAPADAADEPDAVPVRAERADSPDRPESGTRETASATTTGPAERSRAEPSPTPQPDPVPVREARPAPEMTTPAVKPAEHGAAAAIETRLTIDQIPIRIAHAATHNEHRITIRLDPPDLGRIDVTLDAQGDLVRIAMAVERPETLDLLRRDSQALDQALARSNLRLDGGLEFSLRQDGQRFGGEPRGSGEGRHQPYASVSARAEAAEESTAPAVRPVQRSGDGSIDIIV</sequence>
<dbReference type="InterPro" id="IPR052563">
    <property type="entry name" value="FliK"/>
</dbReference>
<dbReference type="InterPro" id="IPR038610">
    <property type="entry name" value="FliK-like_C_sf"/>
</dbReference>
<name>A0ABU8XUU3_9PROT</name>
<feature type="compositionally biased region" description="Low complexity" evidence="1">
    <location>
        <begin position="66"/>
        <end position="76"/>
    </location>
</feature>
<protein>
    <submittedName>
        <fullName evidence="3">Flagellar hook-length control protein FliK</fullName>
    </submittedName>
</protein>
<dbReference type="CDD" id="cd17470">
    <property type="entry name" value="T3SS_Flik_C"/>
    <property type="match status" value="1"/>
</dbReference>
<dbReference type="Gene3D" id="3.30.750.140">
    <property type="match status" value="1"/>
</dbReference>
<proteinExistence type="predicted"/>
<dbReference type="Proteomes" id="UP001375743">
    <property type="component" value="Unassembled WGS sequence"/>
</dbReference>
<feature type="compositionally biased region" description="Low complexity" evidence="1">
    <location>
        <begin position="84"/>
        <end position="108"/>
    </location>
</feature>
<feature type="domain" description="Flagellar hook-length control protein-like C-terminal" evidence="2">
    <location>
        <begin position="201"/>
        <end position="281"/>
    </location>
</feature>
<dbReference type="InterPro" id="IPR021136">
    <property type="entry name" value="Flagellar_hook_control-like_C"/>
</dbReference>
<evidence type="ECO:0000259" key="2">
    <source>
        <dbReference type="Pfam" id="PF02120"/>
    </source>
</evidence>
<gene>
    <name evidence="3" type="ORF">U1T56_17590</name>
</gene>
<keyword evidence="3" id="KW-0282">Flagellum</keyword>
<dbReference type="Pfam" id="PF02120">
    <property type="entry name" value="Flg_hook"/>
    <property type="match status" value="1"/>
</dbReference>